<name>A0A8I6THT5_CIMLE</name>
<feature type="region of interest" description="Disordered" evidence="1">
    <location>
        <begin position="353"/>
        <end position="376"/>
    </location>
</feature>
<sequence>MDPFEYQAPKFVERLQEKAENLENDGADEFFDIPELNSFTDTKENPVFLTPKQKQELKEQFFTPLPLVKGSPVKVLSNKTNEQAPTHKTPGKHPKGPRPIIKAKRRVSNVNKKAESNTEGLKNLTFRKEKIKLDSVPPEKQHSMITRHDVFKSLRKGVINKEAVKRKGSPINYGGKHMTLAEHLFHFQNDTPPRFKSKSIRSSAIPLERTRLTLTMAHSPQLATKHRTRAHPVPSRVDNSNLVKAHPVNKNIFKPPVMNRPPPRPSTMPVPFKLTEVKTKASHKTMPEPFHFKARPAPKPSKNNENNEIFESNLFKGLKLVTGGKKVTEVKPFSFDERNKKKQLEKEEKIKKIIDEESKIPKFHAKPPPSTQMRRA</sequence>
<protein>
    <recommendedName>
        <fullName evidence="4">TPX2 central domain-containing protein</fullName>
    </recommendedName>
</protein>
<feature type="compositionally biased region" description="Polar residues" evidence="1">
    <location>
        <begin position="77"/>
        <end position="86"/>
    </location>
</feature>
<dbReference type="GeneID" id="106673900"/>
<evidence type="ECO:0000313" key="2">
    <source>
        <dbReference type="EnsemblMetazoa" id="XP_014261766.1"/>
    </source>
</evidence>
<reference evidence="2" key="1">
    <citation type="submission" date="2022-01" db="UniProtKB">
        <authorList>
            <consortium name="EnsemblMetazoa"/>
        </authorList>
    </citation>
    <scope>IDENTIFICATION</scope>
</reference>
<feature type="region of interest" description="Disordered" evidence="1">
    <location>
        <begin position="220"/>
        <end position="239"/>
    </location>
</feature>
<feature type="compositionally biased region" description="Basic residues" evidence="1">
    <location>
        <begin position="89"/>
        <end position="99"/>
    </location>
</feature>
<organism evidence="2 3">
    <name type="scientific">Cimex lectularius</name>
    <name type="common">Bed bug</name>
    <name type="synonym">Acanthia lectularia</name>
    <dbReference type="NCBI Taxonomy" id="79782"/>
    <lineage>
        <taxon>Eukaryota</taxon>
        <taxon>Metazoa</taxon>
        <taxon>Ecdysozoa</taxon>
        <taxon>Arthropoda</taxon>
        <taxon>Hexapoda</taxon>
        <taxon>Insecta</taxon>
        <taxon>Pterygota</taxon>
        <taxon>Neoptera</taxon>
        <taxon>Paraneoptera</taxon>
        <taxon>Hemiptera</taxon>
        <taxon>Heteroptera</taxon>
        <taxon>Panheteroptera</taxon>
        <taxon>Cimicomorpha</taxon>
        <taxon>Cimicidae</taxon>
        <taxon>Cimex</taxon>
    </lineage>
</organism>
<evidence type="ECO:0000256" key="1">
    <source>
        <dbReference type="SAM" id="MobiDB-lite"/>
    </source>
</evidence>
<dbReference type="OrthoDB" id="6613195at2759"/>
<feature type="region of interest" description="Disordered" evidence="1">
    <location>
        <begin position="77"/>
        <end position="99"/>
    </location>
</feature>
<proteinExistence type="predicted"/>
<dbReference type="EnsemblMetazoa" id="XM_014406280.2">
    <property type="protein sequence ID" value="XP_014261766.1"/>
    <property type="gene ID" value="LOC106673900"/>
</dbReference>
<evidence type="ECO:0008006" key="4">
    <source>
        <dbReference type="Google" id="ProtNLM"/>
    </source>
</evidence>
<dbReference type="KEGG" id="clec:106673900"/>
<accession>A0A8I6THT5</accession>
<dbReference type="Proteomes" id="UP000494040">
    <property type="component" value="Unassembled WGS sequence"/>
</dbReference>
<dbReference type="RefSeq" id="XP_014261766.1">
    <property type="nucleotide sequence ID" value="XM_014406280.2"/>
</dbReference>
<evidence type="ECO:0000313" key="3">
    <source>
        <dbReference type="Proteomes" id="UP000494040"/>
    </source>
</evidence>
<feature type="region of interest" description="Disordered" evidence="1">
    <location>
        <begin position="281"/>
        <end position="307"/>
    </location>
</feature>
<keyword evidence="3" id="KW-1185">Reference proteome</keyword>
<dbReference type="OMA" id="SSIXENI"/>
<dbReference type="AlphaFoldDB" id="A0A8I6THT5"/>